<dbReference type="Pfam" id="PF13909">
    <property type="entry name" value="zf-H2C2_5"/>
    <property type="match status" value="1"/>
</dbReference>
<protein>
    <recommendedName>
        <fullName evidence="6">C2H2-type domain-containing protein</fullName>
    </recommendedName>
</protein>
<dbReference type="SUPFAM" id="SSF57667">
    <property type="entry name" value="beta-beta-alpha zinc fingers"/>
    <property type="match status" value="1"/>
</dbReference>
<dbReference type="GO" id="GO:0005634">
    <property type="term" value="C:nucleus"/>
    <property type="evidence" value="ECO:0007669"/>
    <property type="project" value="TreeGrafter"/>
</dbReference>
<evidence type="ECO:0000256" key="2">
    <source>
        <dbReference type="ARBA" id="ARBA00022737"/>
    </source>
</evidence>
<proteinExistence type="predicted"/>
<evidence type="ECO:0000256" key="4">
    <source>
        <dbReference type="ARBA" id="ARBA00022833"/>
    </source>
</evidence>
<dbReference type="PROSITE" id="PS50157">
    <property type="entry name" value="ZINC_FINGER_C2H2_2"/>
    <property type="match status" value="1"/>
</dbReference>
<dbReference type="PANTHER" id="PTHR24403:SF67">
    <property type="entry name" value="FI01116P-RELATED"/>
    <property type="match status" value="1"/>
</dbReference>
<dbReference type="GO" id="GO:0010468">
    <property type="term" value="P:regulation of gene expression"/>
    <property type="evidence" value="ECO:0007669"/>
    <property type="project" value="TreeGrafter"/>
</dbReference>
<feature type="domain" description="C2H2-type" evidence="6">
    <location>
        <begin position="52"/>
        <end position="81"/>
    </location>
</feature>
<comment type="caution">
    <text evidence="7">The sequence shown here is derived from an EMBL/GenBank/DDBJ whole genome shotgun (WGS) entry which is preliminary data.</text>
</comment>
<name>A0AAW0XM55_CHEQU</name>
<evidence type="ECO:0000313" key="7">
    <source>
        <dbReference type="EMBL" id="KAK8745635.1"/>
    </source>
</evidence>
<keyword evidence="3 5" id="KW-0863">Zinc-finger</keyword>
<dbReference type="PANTHER" id="PTHR24403">
    <property type="entry name" value="ZINC FINGER PROTEIN"/>
    <property type="match status" value="1"/>
</dbReference>
<keyword evidence="8" id="KW-1185">Reference proteome</keyword>
<dbReference type="Gene3D" id="3.30.160.60">
    <property type="entry name" value="Classic Zinc Finger"/>
    <property type="match status" value="2"/>
</dbReference>
<reference evidence="7 8" key="1">
    <citation type="journal article" date="2024" name="BMC Genomics">
        <title>Genome assembly of redclaw crayfish (Cherax quadricarinatus) provides insights into its immune adaptation and hypoxia tolerance.</title>
        <authorList>
            <person name="Liu Z."/>
            <person name="Zheng J."/>
            <person name="Li H."/>
            <person name="Fang K."/>
            <person name="Wang S."/>
            <person name="He J."/>
            <person name="Zhou D."/>
            <person name="Weng S."/>
            <person name="Chi M."/>
            <person name="Gu Z."/>
            <person name="He J."/>
            <person name="Li F."/>
            <person name="Wang M."/>
        </authorList>
    </citation>
    <scope>NUCLEOTIDE SEQUENCE [LARGE SCALE GENOMIC DNA]</scope>
    <source>
        <strain evidence="7">ZL_2023a</strain>
    </source>
</reference>
<evidence type="ECO:0000256" key="3">
    <source>
        <dbReference type="ARBA" id="ARBA00022771"/>
    </source>
</evidence>
<sequence length="134" mass="15180">MYSLQNYGAGQGAALHASYIRPPADYVPTTAVQSHVPALTLDKNESWPKYRWKCPHPTCDYVTHCESKLKMHYRRHTGEKPFICPYCSFKSAQKGNLNVHIKKYHIPELSQTFPKPDTVESRYPEIVGADGVSA</sequence>
<dbReference type="GO" id="GO:0008270">
    <property type="term" value="F:zinc ion binding"/>
    <property type="evidence" value="ECO:0007669"/>
    <property type="project" value="UniProtKB-KW"/>
</dbReference>
<dbReference type="EMBL" id="JARKIK010000019">
    <property type="protein sequence ID" value="KAK8745635.1"/>
    <property type="molecule type" value="Genomic_DNA"/>
</dbReference>
<dbReference type="FunFam" id="3.30.160.60:FF:000065">
    <property type="entry name" value="B-cell CLL/lymphoma 6, member B"/>
    <property type="match status" value="1"/>
</dbReference>
<evidence type="ECO:0000313" key="8">
    <source>
        <dbReference type="Proteomes" id="UP001445076"/>
    </source>
</evidence>
<keyword evidence="4" id="KW-0862">Zinc</keyword>
<dbReference type="SMART" id="SM00355">
    <property type="entry name" value="ZnF_C2H2"/>
    <property type="match status" value="2"/>
</dbReference>
<gene>
    <name evidence="7" type="ORF">OTU49_000299</name>
</gene>
<keyword evidence="1" id="KW-0479">Metal-binding</keyword>
<evidence type="ECO:0000259" key="6">
    <source>
        <dbReference type="PROSITE" id="PS50157"/>
    </source>
</evidence>
<reference evidence="7" key="2">
    <citation type="submission" date="2024-01" db="EMBL/GenBank/DDBJ databases">
        <authorList>
            <person name="He J."/>
            <person name="Wang M."/>
            <person name="Zheng J."/>
            <person name="Liu Z."/>
        </authorList>
    </citation>
    <scope>NUCLEOTIDE SEQUENCE</scope>
    <source>
        <strain evidence="7">ZL_2023a</strain>
        <tissue evidence="7">Muscle</tissue>
    </source>
</reference>
<dbReference type="InterPro" id="IPR036236">
    <property type="entry name" value="Znf_C2H2_sf"/>
</dbReference>
<evidence type="ECO:0000256" key="1">
    <source>
        <dbReference type="ARBA" id="ARBA00022723"/>
    </source>
</evidence>
<dbReference type="EMBL" id="JARKIK010000019">
    <property type="protein sequence ID" value="KAK8745638.1"/>
    <property type="molecule type" value="Genomic_DNA"/>
</dbReference>
<dbReference type="InterPro" id="IPR050688">
    <property type="entry name" value="Zinc_finger/UBP_domain"/>
</dbReference>
<dbReference type="Proteomes" id="UP001445076">
    <property type="component" value="Unassembled WGS sequence"/>
</dbReference>
<evidence type="ECO:0000256" key="5">
    <source>
        <dbReference type="PROSITE-ProRule" id="PRU00042"/>
    </source>
</evidence>
<dbReference type="AlphaFoldDB" id="A0AAW0XM55"/>
<keyword evidence="2" id="KW-0677">Repeat</keyword>
<organism evidence="7 8">
    <name type="scientific">Cherax quadricarinatus</name>
    <name type="common">Australian red claw crayfish</name>
    <dbReference type="NCBI Taxonomy" id="27406"/>
    <lineage>
        <taxon>Eukaryota</taxon>
        <taxon>Metazoa</taxon>
        <taxon>Ecdysozoa</taxon>
        <taxon>Arthropoda</taxon>
        <taxon>Crustacea</taxon>
        <taxon>Multicrustacea</taxon>
        <taxon>Malacostraca</taxon>
        <taxon>Eumalacostraca</taxon>
        <taxon>Eucarida</taxon>
        <taxon>Decapoda</taxon>
        <taxon>Pleocyemata</taxon>
        <taxon>Astacidea</taxon>
        <taxon>Parastacoidea</taxon>
        <taxon>Parastacidae</taxon>
        <taxon>Cherax</taxon>
    </lineage>
</organism>
<accession>A0AAW0XM55</accession>
<dbReference type="InterPro" id="IPR013087">
    <property type="entry name" value="Znf_C2H2_type"/>
</dbReference>